<dbReference type="InterPro" id="IPR027417">
    <property type="entry name" value="P-loop_NTPase"/>
</dbReference>
<keyword evidence="3" id="KW-0131">Cell cycle</keyword>
<comment type="caution">
    <text evidence="3">The sequence shown here is derived from an EMBL/GenBank/DDBJ whole genome shotgun (WGS) entry which is preliminary data.</text>
</comment>
<gene>
    <name evidence="3" type="ORF">PG2017B_1039</name>
</gene>
<keyword evidence="2" id="KW-0812">Transmembrane</keyword>
<dbReference type="AlphaFoldDB" id="A0A4Q5ANJ8"/>
<feature type="region of interest" description="Disordered" evidence="1">
    <location>
        <begin position="1"/>
        <end position="25"/>
    </location>
</feature>
<sequence length="1104" mass="120242">MAYSRSRNRSRNRSRSRGAQNAPMVASPHTPILTVGVLVAVGLSCFGLPGMPVLLAAVTVAWLTARAPQLTGTDPWKRTCANTPAEQRRDTSYKWMRSWFRHLSRNLDPRNPMATLTVGVACLMGALVWARCGAWWAWANMVSTILLIAARPTRPARLIATGQRPVTWAKKHLAAIAMCTLTGLLAGLALWMVTDNPWLIPAMVCLWAPLPMRRAWLAVRRQAKHDREAAAMLTGWLLALDKAVVDQPPYRLDNTVHGEHGEIVCRLAVSRAQPWQDKQVRDLLRAQANQSNMDVAFVLDGDDTLHVICNLAPLETCPPDELIADETGLRCRANMETARLGFNYNAYVGDSKLKQVGERDGRPACWVWRMNGGTANSDWEMIRRDWLRGSSAGELGDWGTLIGITMIVDPGLDHAWLYTGELDTIGFDEDKAGREHTQSFSANTMGDTAAYLRLAVRAQDDMNLWEDALAGAKLPAPMQILYDRRVGADRLTAQDGRWALEDTPMSIPTKGGYQAADYMRVDVRPAFGDSTVADLIGMSANGKWFTRYMRFVQTVPANNPNTPVQLRDLVGDGPAERLLAQVIISRAFAQTLKHAAYVGPATQCARNGMGWTLWRTRITLTGGVTAADTRKNQPRLQALMGADTVLWEYEDAGHLVLWAGNGCGTDRDEWARTVEFEHAQRLRLDEAWASAKAVNRDGVSVTTVSVQPAKGRLTRCVFRIPPGLGRDMVVSRLDGFCTAAGYAYSKLVPGQGADELVLLVCESTPLPDRAPVDWSLASPGASVLPFGVLDDGALAVFDPAQSPHLLASGTTGSGKSSVSVTLVGMALLSGWRVLVTDPSKGANDFKPLAPYVDAFEPSLPGCYALFRYAHEEMRRRVRLIGEHGGGDWSTLPDGVRPPRLLVFCDEFNSLLQKERANIANANDDPDVDNANALADWRNGLRSSIGLYASNLLTQARSAGITVVLGAQQLNAGDLDLLPNAGMAKGMLARVFLGIGNTQGNVSQANEREANRLHAQAARTGGMPKGRGLFENLGRGVDMVQCFWPGKGDGGLEALTSRLQTANPVDLSRYMPPEPELTGLADQTGVVAPVSDPVVVDESGQDWEI</sequence>
<organism evidence="3 4">
    <name type="scientific">Bifidobacterium pseudolongum subsp. globosum</name>
    <dbReference type="NCBI Taxonomy" id="1690"/>
    <lineage>
        <taxon>Bacteria</taxon>
        <taxon>Bacillati</taxon>
        <taxon>Actinomycetota</taxon>
        <taxon>Actinomycetes</taxon>
        <taxon>Bifidobacteriales</taxon>
        <taxon>Bifidobacteriaceae</taxon>
        <taxon>Bifidobacterium</taxon>
    </lineage>
</organism>
<evidence type="ECO:0000313" key="3">
    <source>
        <dbReference type="EMBL" id="RYQ31229.1"/>
    </source>
</evidence>
<feature type="compositionally biased region" description="Basic residues" evidence="1">
    <location>
        <begin position="1"/>
        <end position="16"/>
    </location>
</feature>
<dbReference type="EMBL" id="RYUT01000002">
    <property type="protein sequence ID" value="RYQ31229.1"/>
    <property type="molecule type" value="Genomic_DNA"/>
</dbReference>
<feature type="transmembrane region" description="Helical" evidence="2">
    <location>
        <begin position="173"/>
        <end position="192"/>
    </location>
</feature>
<evidence type="ECO:0000313" key="4">
    <source>
        <dbReference type="Proteomes" id="UP000291920"/>
    </source>
</evidence>
<keyword evidence="2" id="KW-1133">Transmembrane helix</keyword>
<dbReference type="CDD" id="cd01127">
    <property type="entry name" value="TrwB_TraG_TraD_VirD4"/>
    <property type="match status" value="1"/>
</dbReference>
<dbReference type="Proteomes" id="UP000291920">
    <property type="component" value="Unassembled WGS sequence"/>
</dbReference>
<name>A0A4Q5ANJ8_9BIFI</name>
<protein>
    <submittedName>
        <fullName evidence="3">Cell division protein FtsK</fullName>
    </submittedName>
</protein>
<evidence type="ECO:0000256" key="2">
    <source>
        <dbReference type="SAM" id="Phobius"/>
    </source>
</evidence>
<dbReference type="Gene3D" id="3.40.50.300">
    <property type="entry name" value="P-loop containing nucleotide triphosphate hydrolases"/>
    <property type="match status" value="1"/>
</dbReference>
<keyword evidence="3" id="KW-0132">Cell division</keyword>
<accession>A0A4Q5ANJ8</accession>
<keyword evidence="2" id="KW-0472">Membrane</keyword>
<reference evidence="3 4" key="1">
    <citation type="submission" date="2018-12" db="EMBL/GenBank/DDBJ databases">
        <title>Unveiling genomic diversity among members of the Bifidobacterium pseudolongum species, a widely distributed gut commensal of the animal kingdom.</title>
        <authorList>
            <person name="Lugli G.A."/>
            <person name="Duranti S."/>
            <person name="Albert K."/>
            <person name="Mancabelli L."/>
            <person name="Napoli S."/>
            <person name="Viappiani A."/>
            <person name="Anzalone R."/>
            <person name="Longhi G."/>
            <person name="Milani C."/>
            <person name="Turroni F."/>
            <person name="Alessandri G."/>
            <person name="Sela D.A."/>
            <person name="Van Sinderen D."/>
            <person name="Ventura M."/>
        </authorList>
    </citation>
    <scope>NUCLEOTIDE SEQUENCE [LARGE SCALE GENOMIC DNA]</scope>
    <source>
        <strain evidence="3 4">2017B</strain>
    </source>
</reference>
<evidence type="ECO:0000256" key="1">
    <source>
        <dbReference type="SAM" id="MobiDB-lite"/>
    </source>
</evidence>
<feature type="transmembrane region" description="Helical" evidence="2">
    <location>
        <begin position="21"/>
        <end position="40"/>
    </location>
</feature>
<proteinExistence type="predicted"/>
<feature type="transmembrane region" description="Helical" evidence="2">
    <location>
        <begin position="111"/>
        <end position="129"/>
    </location>
</feature>
<dbReference type="RefSeq" id="WP_129870847.1">
    <property type="nucleotide sequence ID" value="NZ_RYUO01000002.1"/>
</dbReference>
<dbReference type="SUPFAM" id="SSF52540">
    <property type="entry name" value="P-loop containing nucleoside triphosphate hydrolases"/>
    <property type="match status" value="1"/>
</dbReference>
<dbReference type="GO" id="GO:0051301">
    <property type="term" value="P:cell division"/>
    <property type="evidence" value="ECO:0007669"/>
    <property type="project" value="UniProtKB-KW"/>
</dbReference>